<protein>
    <submittedName>
        <fullName evidence="1">Uncharacterized protein</fullName>
    </submittedName>
</protein>
<organism evidence="1">
    <name type="scientific">Eucalyptus grandis</name>
    <name type="common">Flooded gum</name>
    <dbReference type="NCBI Taxonomy" id="71139"/>
    <lineage>
        <taxon>Eukaryota</taxon>
        <taxon>Viridiplantae</taxon>
        <taxon>Streptophyta</taxon>
        <taxon>Embryophyta</taxon>
        <taxon>Tracheophyta</taxon>
        <taxon>Spermatophyta</taxon>
        <taxon>Magnoliopsida</taxon>
        <taxon>eudicotyledons</taxon>
        <taxon>Gunneridae</taxon>
        <taxon>Pentapetalae</taxon>
        <taxon>rosids</taxon>
        <taxon>malvids</taxon>
        <taxon>Myrtales</taxon>
        <taxon>Myrtaceae</taxon>
        <taxon>Myrtoideae</taxon>
        <taxon>Eucalypteae</taxon>
        <taxon>Eucalyptus</taxon>
    </lineage>
</organism>
<sequence>MWSANISGISRGKLMEMGAFSRLDFSPTGAIGFRAETNLFQSNIFIGVKLVKVILEFFNESEPSQLECRTAMT</sequence>
<dbReference type="InParanoid" id="A0A059D8L3"/>
<dbReference type="Gramene" id="KCW86545">
    <property type="protein sequence ID" value="KCW86545"/>
    <property type="gene ID" value="EUGRSUZ_B03183"/>
</dbReference>
<name>A0A059D8L3_EUCGR</name>
<dbReference type="EMBL" id="KK198754">
    <property type="protein sequence ID" value="KCW86545.1"/>
    <property type="molecule type" value="Genomic_DNA"/>
</dbReference>
<evidence type="ECO:0000313" key="1">
    <source>
        <dbReference type="EMBL" id="KCW86545.1"/>
    </source>
</evidence>
<gene>
    <name evidence="1" type="ORF">EUGRSUZ_B03183</name>
</gene>
<dbReference type="AlphaFoldDB" id="A0A059D8L3"/>
<accession>A0A059D8L3</accession>
<reference evidence="1" key="1">
    <citation type="submission" date="2013-07" db="EMBL/GenBank/DDBJ databases">
        <title>The genome of Eucalyptus grandis.</title>
        <authorList>
            <person name="Schmutz J."/>
            <person name="Hayes R."/>
            <person name="Myburg A."/>
            <person name="Tuskan G."/>
            <person name="Grattapaglia D."/>
            <person name="Rokhsar D.S."/>
        </authorList>
    </citation>
    <scope>NUCLEOTIDE SEQUENCE</scope>
    <source>
        <tissue evidence="1">Leaf extractions</tissue>
    </source>
</reference>
<proteinExistence type="predicted"/>